<proteinExistence type="predicted"/>
<keyword evidence="2" id="KW-1185">Reference proteome</keyword>
<dbReference type="eggNOG" id="ENOG5030A0W">
    <property type="taxonomic scope" value="Bacteria"/>
</dbReference>
<dbReference type="BioCyc" id="LACI272621:G1G49-496-MONOMER"/>
<dbReference type="EMBL" id="CP000033">
    <property type="protein sequence ID" value="AAV42357.1"/>
    <property type="molecule type" value="Genomic_DNA"/>
</dbReference>
<protein>
    <submittedName>
        <fullName evidence="1">Uncharacterized protein</fullName>
    </submittedName>
</protein>
<dbReference type="PATRIC" id="fig|272621.13.peg.451"/>
<evidence type="ECO:0000313" key="2">
    <source>
        <dbReference type="Proteomes" id="UP000006381"/>
    </source>
</evidence>
<dbReference type="AlphaFoldDB" id="Q5FLR7"/>
<dbReference type="HOGENOM" id="CLU_2012314_0_0_9"/>
<evidence type="ECO:0000313" key="1">
    <source>
        <dbReference type="EMBL" id="AAV42357.1"/>
    </source>
</evidence>
<dbReference type="STRING" id="272621.LBA0471"/>
<sequence>MIKIEKRRLMSLKINQTVSKDAQARTLLKDLLKVHQIHQAYQVRDLTDADEQILEKSFNTTRKMMPQISAKKIKFEDKKWDSLFNFLMAEQIAFARVLTDGDDNLNDYVQAKNQAQQAYALVEAGINKIENENK</sequence>
<organism evidence="2">
    <name type="scientific">Lactobacillus acidophilus (strain ATCC 700396 / NCK56 / N2 / NCFM)</name>
    <dbReference type="NCBI Taxonomy" id="272621"/>
    <lineage>
        <taxon>Bacteria</taxon>
        <taxon>Bacillati</taxon>
        <taxon>Bacillota</taxon>
        <taxon>Bacilli</taxon>
        <taxon>Lactobacillales</taxon>
        <taxon>Lactobacillaceae</taxon>
        <taxon>Lactobacillus</taxon>
    </lineage>
</organism>
<name>Q5FLR7_LACAC</name>
<reference evidence="1 2" key="1">
    <citation type="journal article" date="2005" name="Proc. Natl. Acad. Sci. U.S.A.">
        <title>Complete genome sequence of the probiotic lactic acid bacterium Lactobacillus acidophilus NCFM.</title>
        <authorList>
            <person name="Altermann E."/>
            <person name="Russell W.M."/>
            <person name="Azcarate-Peril M.A."/>
            <person name="Barrangou R."/>
            <person name="Buck B.L."/>
            <person name="McAuliffe O."/>
            <person name="Souther N."/>
            <person name="Dobson A."/>
            <person name="Duong T."/>
            <person name="Callanan M."/>
            <person name="Lick S."/>
            <person name="Hamrick A."/>
            <person name="Cano R."/>
            <person name="Klaenhammer T.R."/>
        </authorList>
    </citation>
    <scope>NUCLEOTIDE SEQUENCE [LARGE SCALE GENOMIC DNA]</scope>
    <source>
        <strain evidence="2">ATCC 700396 / NCK56 / N2 / NCFM</strain>
    </source>
</reference>
<dbReference type="OrthoDB" id="2310842at2"/>
<accession>Q5FLR7</accession>
<dbReference type="Proteomes" id="UP000006381">
    <property type="component" value="Chromosome"/>
</dbReference>
<gene>
    <name evidence="1" type="ordered locus">LBA0471</name>
</gene>
<dbReference type="KEGG" id="lac:LBA0471"/>